<dbReference type="CDD" id="cd14131">
    <property type="entry name" value="PKc_Mps1"/>
    <property type="match status" value="1"/>
</dbReference>
<dbReference type="PROSITE" id="PS00107">
    <property type="entry name" value="PROTEIN_KINASE_ATP"/>
    <property type="match status" value="1"/>
</dbReference>
<dbReference type="PANTHER" id="PTHR22974">
    <property type="entry name" value="MIXED LINEAGE PROTEIN KINASE"/>
    <property type="match status" value="1"/>
</dbReference>
<dbReference type="InterPro" id="IPR011009">
    <property type="entry name" value="Kinase-like_dom_sf"/>
</dbReference>
<dbReference type="HOGENOM" id="CLU_306309_0_0_1"/>
<feature type="binding site" evidence="6">
    <location>
        <position position="632"/>
    </location>
    <ligand>
        <name>ATP</name>
        <dbReference type="ChEBI" id="CHEBI:30616"/>
    </ligand>
</feature>
<evidence type="ECO:0000259" key="8">
    <source>
        <dbReference type="PROSITE" id="PS50011"/>
    </source>
</evidence>
<dbReference type="InterPro" id="IPR000719">
    <property type="entry name" value="Prot_kinase_dom"/>
</dbReference>
<reference evidence="9 10" key="1">
    <citation type="submission" date="2014-04" db="EMBL/GenBank/DDBJ databases">
        <authorList>
            <consortium name="DOE Joint Genome Institute"/>
            <person name="Kuo A."/>
            <person name="Ruytinx J."/>
            <person name="Rineau F."/>
            <person name="Colpaert J."/>
            <person name="Kohler A."/>
            <person name="Nagy L.G."/>
            <person name="Floudas D."/>
            <person name="Copeland A."/>
            <person name="Barry K.W."/>
            <person name="Cichocki N."/>
            <person name="Veneault-Fourrey C."/>
            <person name="LaButti K."/>
            <person name="Lindquist E.A."/>
            <person name="Lipzen A."/>
            <person name="Lundell T."/>
            <person name="Morin E."/>
            <person name="Murat C."/>
            <person name="Sun H."/>
            <person name="Tunlid A."/>
            <person name="Henrissat B."/>
            <person name="Grigoriev I.V."/>
            <person name="Hibbett D.S."/>
            <person name="Martin F."/>
            <person name="Nordberg H.P."/>
            <person name="Cantor M.N."/>
            <person name="Hua S.X."/>
        </authorList>
    </citation>
    <scope>NUCLEOTIDE SEQUENCE [LARGE SCALE GENOMIC DNA]</scope>
    <source>
        <strain evidence="9 10">UH-Slu-Lm8-n1</strain>
    </source>
</reference>
<dbReference type="GO" id="GO:0007094">
    <property type="term" value="P:mitotic spindle assembly checkpoint signaling"/>
    <property type="evidence" value="ECO:0007669"/>
    <property type="project" value="TreeGrafter"/>
</dbReference>
<evidence type="ECO:0000313" key="10">
    <source>
        <dbReference type="Proteomes" id="UP000054485"/>
    </source>
</evidence>
<feature type="region of interest" description="Disordered" evidence="7">
    <location>
        <begin position="1"/>
        <end position="33"/>
    </location>
</feature>
<gene>
    <name evidence="9" type="ORF">CY34DRAFT_802770</name>
</gene>
<feature type="region of interest" description="Disordered" evidence="7">
    <location>
        <begin position="68"/>
        <end position="146"/>
    </location>
</feature>
<sequence>MISSTSPPTISPTQREHRVSPPHTPPMIAFDDPKILSRRASTSPSDESSIIELSFDYELDSAGNYVRVSKGSSRSNQSSPPTPNDALLDSAIKPSSSSPPQGTYAHIKPPSPMLLNSPVPPRRNSLSRSESAYPLLQGGSGAEPLPLAAQHRAQSLAMANSARSFQRVASVPATLTPAASQSALRAPLSSGLAGTGRKIGRPQRVPRDEYRDQTPLTLDEREELRVREEWDLRAQEEKENLITISDGDGLPLDGAAPKRTSPRLIARSGSVSQLDGRAISGLPTRAYGSSTGARQPLQPGRQIMPGPNRAGRVLMGMGVKYGVGSGGFDKINENEGSENELVIDHAYDETDLNADEPQPGNGIQRHRSHVAPPTLSGGTRPRRSASLSDASGEDRLSPRLLSSQNQQQYAPRPGSSLGLNSARVRRVTSEQDDYAAEYARRAAEEAPEPFPQPQPRQSPSPTHMSQAHMRSQTHHRRDSDTVRSLALNNPPTASSPTVVDRNPGRLSPSARNVSSSQLQGHGQAYHRRNPTAPELPTTSGSLVPPSGSGKSKNGKTWAAGDEPADSEPEAKTAPRVRQAPPPPAPAPAPAPVRNHNIVVNKKVYARLDLIGKGGSSRVYRVMNANNEIYAIKRVSLDKTDAETMSGYMNEIGLLKRLEGNNRIIQLFDSEVKAGPGGTKGHLMLVMECGEVDLAKLLQEQQKEPMNMVWISYYWQQMLQAVHVIHEEKIVHSDLKPANFVLVRGQLKLIDFGIANAIANDTTNIQRDHQIGTVNYMSPEAIELPDGMRRLKVGRASDVWSLGCILYQMVYGHPPFQHLSVYQKMKAIPDLDHVIEYPGCSIPTVVNKAGERKKLDHLQQPVRADVIQGIKSCLARNSKERATIPELLEQEWLAMKEPEAPPAKPELAQDETVINPYYMKQLLEYGIKLGLQAQNGGIDQEFLAKEAERLVAELKALES</sequence>
<dbReference type="PANTHER" id="PTHR22974:SF21">
    <property type="entry name" value="DUAL SPECIFICITY PROTEIN KINASE TTK"/>
    <property type="match status" value="1"/>
</dbReference>
<feature type="compositionally biased region" description="Pro residues" evidence="7">
    <location>
        <begin position="448"/>
        <end position="458"/>
    </location>
</feature>
<dbReference type="STRING" id="930992.A0A0D0ARL5"/>
<evidence type="ECO:0000256" key="5">
    <source>
        <dbReference type="ARBA" id="ARBA00022840"/>
    </source>
</evidence>
<dbReference type="GO" id="GO:0000776">
    <property type="term" value="C:kinetochore"/>
    <property type="evidence" value="ECO:0007669"/>
    <property type="project" value="TreeGrafter"/>
</dbReference>
<feature type="compositionally biased region" description="Polar residues" evidence="7">
    <location>
        <begin position="509"/>
        <end position="520"/>
    </location>
</feature>
<feature type="compositionally biased region" description="Polar residues" evidence="7">
    <location>
        <begin position="70"/>
        <end position="79"/>
    </location>
</feature>
<keyword evidence="4" id="KW-0418">Kinase</keyword>
<dbReference type="GO" id="GO:0098813">
    <property type="term" value="P:nuclear chromosome segregation"/>
    <property type="evidence" value="ECO:0007669"/>
    <property type="project" value="UniProtKB-ARBA"/>
</dbReference>
<dbReference type="InParanoid" id="A0A0D0ARL5"/>
<evidence type="ECO:0000313" key="9">
    <source>
        <dbReference type="EMBL" id="KIK44366.1"/>
    </source>
</evidence>
<feature type="domain" description="Protein kinase" evidence="8">
    <location>
        <begin position="604"/>
        <end position="892"/>
    </location>
</feature>
<evidence type="ECO:0000256" key="3">
    <source>
        <dbReference type="ARBA" id="ARBA00022741"/>
    </source>
</evidence>
<dbReference type="GO" id="GO:0005524">
    <property type="term" value="F:ATP binding"/>
    <property type="evidence" value="ECO:0007669"/>
    <property type="project" value="UniProtKB-UniRule"/>
</dbReference>
<keyword evidence="3 6" id="KW-0547">Nucleotide-binding</keyword>
<dbReference type="InterPro" id="IPR027084">
    <property type="entry name" value="Mps1_cat"/>
</dbReference>
<protein>
    <recommendedName>
        <fullName evidence="8">Protein kinase domain-containing protein</fullName>
    </recommendedName>
</protein>
<keyword evidence="2" id="KW-0808">Transferase</keyword>
<dbReference type="PROSITE" id="PS50011">
    <property type="entry name" value="PROTEIN_KINASE_DOM"/>
    <property type="match status" value="1"/>
</dbReference>
<feature type="region of interest" description="Disordered" evidence="7">
    <location>
        <begin position="351"/>
        <end position="592"/>
    </location>
</feature>
<dbReference type="GO" id="GO:0005634">
    <property type="term" value="C:nucleus"/>
    <property type="evidence" value="ECO:0007669"/>
    <property type="project" value="TreeGrafter"/>
</dbReference>
<dbReference type="SMART" id="SM00220">
    <property type="entry name" value="S_TKc"/>
    <property type="match status" value="1"/>
</dbReference>
<feature type="region of interest" description="Disordered" evidence="7">
    <location>
        <begin position="281"/>
        <end position="307"/>
    </location>
</feature>
<evidence type="ECO:0000256" key="7">
    <source>
        <dbReference type="SAM" id="MobiDB-lite"/>
    </source>
</evidence>
<dbReference type="AlphaFoldDB" id="A0A0D0ARL5"/>
<dbReference type="GO" id="GO:0004674">
    <property type="term" value="F:protein serine/threonine kinase activity"/>
    <property type="evidence" value="ECO:0007669"/>
    <property type="project" value="UniProtKB-KW"/>
</dbReference>
<accession>A0A0D0ARL5</accession>
<proteinExistence type="predicted"/>
<dbReference type="FunFam" id="3.30.200.20:FF:000131">
    <property type="entry name" value="Dual specificity protein kinase TTK"/>
    <property type="match status" value="1"/>
</dbReference>
<organism evidence="9 10">
    <name type="scientific">Suillus luteus UH-Slu-Lm8-n1</name>
    <dbReference type="NCBI Taxonomy" id="930992"/>
    <lineage>
        <taxon>Eukaryota</taxon>
        <taxon>Fungi</taxon>
        <taxon>Dikarya</taxon>
        <taxon>Basidiomycota</taxon>
        <taxon>Agaricomycotina</taxon>
        <taxon>Agaricomycetes</taxon>
        <taxon>Agaricomycetidae</taxon>
        <taxon>Boletales</taxon>
        <taxon>Suillineae</taxon>
        <taxon>Suillaceae</taxon>
        <taxon>Suillus</taxon>
    </lineage>
</organism>
<evidence type="ECO:0000256" key="4">
    <source>
        <dbReference type="ARBA" id="ARBA00022777"/>
    </source>
</evidence>
<keyword evidence="5 6" id="KW-0067">ATP-binding</keyword>
<name>A0A0D0ARL5_9AGAM</name>
<dbReference type="Pfam" id="PF00069">
    <property type="entry name" value="Pkinase"/>
    <property type="match status" value="1"/>
</dbReference>
<feature type="compositionally biased region" description="Low complexity" evidence="7">
    <location>
        <begin position="1"/>
        <end position="13"/>
    </location>
</feature>
<keyword evidence="10" id="KW-1185">Reference proteome</keyword>
<dbReference type="InterPro" id="IPR017441">
    <property type="entry name" value="Protein_kinase_ATP_BS"/>
</dbReference>
<dbReference type="GO" id="GO:0034501">
    <property type="term" value="P:protein localization to kinetochore"/>
    <property type="evidence" value="ECO:0007669"/>
    <property type="project" value="TreeGrafter"/>
</dbReference>
<dbReference type="Gene3D" id="3.30.200.20">
    <property type="entry name" value="Phosphorylase Kinase, domain 1"/>
    <property type="match status" value="1"/>
</dbReference>
<evidence type="ECO:0000256" key="1">
    <source>
        <dbReference type="ARBA" id="ARBA00022527"/>
    </source>
</evidence>
<dbReference type="OrthoDB" id="20524at2759"/>
<dbReference type="EMBL" id="KN835192">
    <property type="protein sequence ID" value="KIK44366.1"/>
    <property type="molecule type" value="Genomic_DNA"/>
</dbReference>
<dbReference type="SUPFAM" id="SSF56112">
    <property type="entry name" value="Protein kinase-like (PK-like)"/>
    <property type="match status" value="1"/>
</dbReference>
<feature type="compositionally biased region" description="Basic and acidic residues" evidence="7">
    <location>
        <begin position="205"/>
        <end position="216"/>
    </location>
</feature>
<evidence type="ECO:0000256" key="2">
    <source>
        <dbReference type="ARBA" id="ARBA00022679"/>
    </source>
</evidence>
<dbReference type="InterPro" id="IPR008271">
    <property type="entry name" value="Ser/Thr_kinase_AS"/>
</dbReference>
<feature type="region of interest" description="Disordered" evidence="7">
    <location>
        <begin position="176"/>
        <end position="216"/>
    </location>
</feature>
<dbReference type="GO" id="GO:0004712">
    <property type="term" value="F:protein serine/threonine/tyrosine kinase activity"/>
    <property type="evidence" value="ECO:0007669"/>
    <property type="project" value="TreeGrafter"/>
</dbReference>
<dbReference type="PROSITE" id="PS00108">
    <property type="entry name" value="PROTEIN_KINASE_ST"/>
    <property type="match status" value="1"/>
</dbReference>
<feature type="compositionally biased region" description="Polar residues" evidence="7">
    <location>
        <begin position="486"/>
        <end position="497"/>
    </location>
</feature>
<feature type="compositionally biased region" description="Polar residues" evidence="7">
    <location>
        <begin position="400"/>
        <end position="409"/>
    </location>
</feature>
<reference evidence="10" key="2">
    <citation type="submission" date="2015-01" db="EMBL/GenBank/DDBJ databases">
        <title>Evolutionary Origins and Diversification of the Mycorrhizal Mutualists.</title>
        <authorList>
            <consortium name="DOE Joint Genome Institute"/>
            <consortium name="Mycorrhizal Genomics Consortium"/>
            <person name="Kohler A."/>
            <person name="Kuo A."/>
            <person name="Nagy L.G."/>
            <person name="Floudas D."/>
            <person name="Copeland A."/>
            <person name="Barry K.W."/>
            <person name="Cichocki N."/>
            <person name="Veneault-Fourrey C."/>
            <person name="LaButti K."/>
            <person name="Lindquist E.A."/>
            <person name="Lipzen A."/>
            <person name="Lundell T."/>
            <person name="Morin E."/>
            <person name="Murat C."/>
            <person name="Riley R."/>
            <person name="Ohm R."/>
            <person name="Sun H."/>
            <person name="Tunlid A."/>
            <person name="Henrissat B."/>
            <person name="Grigoriev I.V."/>
            <person name="Hibbett D.S."/>
            <person name="Martin F."/>
        </authorList>
    </citation>
    <scope>NUCLEOTIDE SEQUENCE [LARGE SCALE GENOMIC DNA]</scope>
    <source>
        <strain evidence="10">UH-Slu-Lm8-n1</strain>
    </source>
</reference>
<dbReference type="Proteomes" id="UP000054485">
    <property type="component" value="Unassembled WGS sequence"/>
</dbReference>
<dbReference type="FunFam" id="1.10.510.10:FF:000224">
    <property type="entry name" value="serine/threonine-protein kinase mph1 isoform X1"/>
    <property type="match status" value="1"/>
</dbReference>
<feature type="compositionally biased region" description="Pro residues" evidence="7">
    <location>
        <begin position="579"/>
        <end position="590"/>
    </location>
</feature>
<dbReference type="GO" id="GO:0033316">
    <property type="term" value="P:meiotic spindle assembly checkpoint signaling"/>
    <property type="evidence" value="ECO:0007669"/>
    <property type="project" value="TreeGrafter"/>
</dbReference>
<evidence type="ECO:0000256" key="6">
    <source>
        <dbReference type="PROSITE-ProRule" id="PRU10141"/>
    </source>
</evidence>
<keyword evidence="1" id="KW-0723">Serine/threonine-protein kinase</keyword>
<dbReference type="Gene3D" id="1.10.510.10">
    <property type="entry name" value="Transferase(Phosphotransferase) domain 1"/>
    <property type="match status" value="1"/>
</dbReference>